<evidence type="ECO:0000313" key="2">
    <source>
        <dbReference type="EMBL" id="KRX14124.1"/>
    </source>
</evidence>
<sequence>MQCMGMRHLSNFKKCFDCKQKLMAFVEIFCYEQTDQAVAHGGDKPSSNQWEKSNQATGANKTALKCCVATSPSCCIF</sequence>
<evidence type="ECO:0000313" key="3">
    <source>
        <dbReference type="Proteomes" id="UP000054630"/>
    </source>
</evidence>
<comment type="caution">
    <text evidence="2">The sequence shown here is derived from an EMBL/GenBank/DDBJ whole genome shotgun (WGS) entry which is preliminary data.</text>
</comment>
<dbReference type="EMBL" id="JYDL01000171">
    <property type="protein sequence ID" value="KRX14124.1"/>
    <property type="molecule type" value="Genomic_DNA"/>
</dbReference>
<protein>
    <submittedName>
        <fullName evidence="2">Uncharacterized protein</fullName>
    </submittedName>
</protein>
<dbReference type="Proteomes" id="UP000054630">
    <property type="component" value="Unassembled WGS sequence"/>
</dbReference>
<organism evidence="2 3">
    <name type="scientific">Trichinella nelsoni</name>
    <dbReference type="NCBI Taxonomy" id="6336"/>
    <lineage>
        <taxon>Eukaryota</taxon>
        <taxon>Metazoa</taxon>
        <taxon>Ecdysozoa</taxon>
        <taxon>Nematoda</taxon>
        <taxon>Enoplea</taxon>
        <taxon>Dorylaimia</taxon>
        <taxon>Trichinellida</taxon>
        <taxon>Trichinellidae</taxon>
        <taxon>Trichinella</taxon>
    </lineage>
</organism>
<name>A0A0V0RI37_9BILA</name>
<gene>
    <name evidence="2" type="ORF">T07_13554</name>
</gene>
<keyword evidence="3" id="KW-1185">Reference proteome</keyword>
<evidence type="ECO:0000256" key="1">
    <source>
        <dbReference type="SAM" id="MobiDB-lite"/>
    </source>
</evidence>
<feature type="compositionally biased region" description="Polar residues" evidence="1">
    <location>
        <begin position="45"/>
        <end position="58"/>
    </location>
</feature>
<dbReference type="AlphaFoldDB" id="A0A0V0RI37"/>
<proteinExistence type="predicted"/>
<reference evidence="2 3" key="1">
    <citation type="submission" date="2015-01" db="EMBL/GenBank/DDBJ databases">
        <title>Evolution of Trichinella species and genotypes.</title>
        <authorList>
            <person name="Korhonen P.K."/>
            <person name="Edoardo P."/>
            <person name="Giuseppe L.R."/>
            <person name="Gasser R.B."/>
        </authorList>
    </citation>
    <scope>NUCLEOTIDE SEQUENCE [LARGE SCALE GENOMIC DNA]</scope>
    <source>
        <strain evidence="2">ISS37</strain>
    </source>
</reference>
<accession>A0A0V0RI37</accession>
<feature type="region of interest" description="Disordered" evidence="1">
    <location>
        <begin position="39"/>
        <end position="58"/>
    </location>
</feature>